<dbReference type="SUPFAM" id="SSF88723">
    <property type="entry name" value="PIN domain-like"/>
    <property type="match status" value="1"/>
</dbReference>
<dbReference type="Pfam" id="PF24779">
    <property type="entry name" value="UTP23_sensor"/>
    <property type="match status" value="1"/>
</dbReference>
<comment type="function">
    <text evidence="5">Involved in rRNA-processing and ribosome biogenesis.</text>
</comment>
<dbReference type="STRING" id="1537102.L1LDD5"/>
<sequence>MSTVDGSFVFAALKNRIHVREQLPVLLGASAVPYITNCILTELRNMGDEVSGAVTIVKHYQKLKCFHNTDDKICNSRRCIVSAVSNGNSEKLFVASQDNTLVSWLRDMGGIPIIKLNNNVPFLEKPSIRTINRRNKIDESKKGPKDWEKQFLTEFNKGPVEVKRKKKKKNPNPLSCLKKKVKVENKRVSLMFYGVYIPT</sequence>
<evidence type="ECO:0000313" key="9">
    <source>
        <dbReference type="Proteomes" id="UP000031512"/>
    </source>
</evidence>
<evidence type="ECO:0000256" key="5">
    <source>
        <dbReference type="ARBA" id="ARBA00037300"/>
    </source>
</evidence>
<keyword evidence="2" id="KW-0690">Ribosome biogenesis</keyword>
<comment type="caution">
    <text evidence="8">The sequence shown here is derived from an EMBL/GenBank/DDBJ whole genome shotgun (WGS) entry which is preliminary data.</text>
</comment>
<dbReference type="InterPro" id="IPR057776">
    <property type="entry name" value="UTP23_sensor"/>
</dbReference>
<dbReference type="InterPro" id="IPR029060">
    <property type="entry name" value="PIN-like_dom_sf"/>
</dbReference>
<dbReference type="OrthoDB" id="25675at2759"/>
<comment type="subcellular location">
    <subcellularLocation>
        <location evidence="1">Nucleus</location>
        <location evidence="1">Nucleolus</location>
    </subcellularLocation>
</comment>
<evidence type="ECO:0000256" key="3">
    <source>
        <dbReference type="ARBA" id="ARBA00022552"/>
    </source>
</evidence>
<reference evidence="8 9" key="1">
    <citation type="journal article" date="2012" name="BMC Genomics">
        <title>Comparative genomic analysis and phylogenetic position of Theileria equi.</title>
        <authorList>
            <person name="Kappmeyer L.S."/>
            <person name="Thiagarajan M."/>
            <person name="Herndon D.R."/>
            <person name="Ramsay J.D."/>
            <person name="Caler E."/>
            <person name="Djikeng A."/>
            <person name="Gillespie J.J."/>
            <person name="Lau A.O."/>
            <person name="Roalson E.H."/>
            <person name="Silva J.C."/>
            <person name="Silva M.G."/>
            <person name="Suarez C.E."/>
            <person name="Ueti M.W."/>
            <person name="Nene V.M."/>
            <person name="Mealey R.H."/>
            <person name="Knowles D.P."/>
            <person name="Brayton K.A."/>
        </authorList>
    </citation>
    <scope>NUCLEOTIDE SEQUENCE [LARGE SCALE GENOMIC DNA]</scope>
    <source>
        <strain evidence="8 9">WA</strain>
    </source>
</reference>
<feature type="domain" description="UTP23 sensor motif region" evidence="7">
    <location>
        <begin position="163"/>
        <end position="180"/>
    </location>
</feature>
<dbReference type="EMBL" id="ACOU01000003">
    <property type="protein sequence ID" value="EKX73356.1"/>
    <property type="molecule type" value="Genomic_DNA"/>
</dbReference>
<dbReference type="AlphaFoldDB" id="L1LDD5"/>
<dbReference type="GO" id="GO:0032040">
    <property type="term" value="C:small-subunit processome"/>
    <property type="evidence" value="ECO:0007669"/>
    <property type="project" value="InterPro"/>
</dbReference>
<dbReference type="InterPro" id="IPR006984">
    <property type="entry name" value="Fcf1/UTP23"/>
</dbReference>
<gene>
    <name evidence="8" type="ORF">BEWA_054120</name>
</gene>
<dbReference type="KEGG" id="beq:BEWA_054120"/>
<dbReference type="eggNOG" id="KOG3164">
    <property type="taxonomic scope" value="Eukaryota"/>
</dbReference>
<dbReference type="GO" id="GO:0006364">
    <property type="term" value="P:rRNA processing"/>
    <property type="evidence" value="ECO:0007669"/>
    <property type="project" value="UniProtKB-KW"/>
</dbReference>
<evidence type="ECO:0000256" key="1">
    <source>
        <dbReference type="ARBA" id="ARBA00004604"/>
    </source>
</evidence>
<evidence type="ECO:0000256" key="4">
    <source>
        <dbReference type="ARBA" id="ARBA00023242"/>
    </source>
</evidence>
<dbReference type="PANTHER" id="PTHR12416">
    <property type="entry name" value="RRNA-PROCESSING PROTEIN UTP23 HOMOLOG"/>
    <property type="match status" value="1"/>
</dbReference>
<keyword evidence="4" id="KW-0539">Nucleus</keyword>
<name>L1LDD5_THEEQ</name>
<evidence type="ECO:0000313" key="8">
    <source>
        <dbReference type="EMBL" id="EKX73356.1"/>
    </source>
</evidence>
<evidence type="ECO:0000259" key="7">
    <source>
        <dbReference type="Pfam" id="PF24779"/>
    </source>
</evidence>
<keyword evidence="3" id="KW-0698">rRNA processing</keyword>
<dbReference type="CDD" id="cd08553">
    <property type="entry name" value="PIN_Fcf1-like"/>
    <property type="match status" value="1"/>
</dbReference>
<dbReference type="RefSeq" id="XP_004832808.1">
    <property type="nucleotide sequence ID" value="XM_004832751.1"/>
</dbReference>
<accession>L1LDD5</accession>
<proteinExistence type="inferred from homology"/>
<evidence type="ECO:0000256" key="2">
    <source>
        <dbReference type="ARBA" id="ARBA00022517"/>
    </source>
</evidence>
<organism evidence="8 9">
    <name type="scientific">Theileria equi strain WA</name>
    <dbReference type="NCBI Taxonomy" id="1537102"/>
    <lineage>
        <taxon>Eukaryota</taxon>
        <taxon>Sar</taxon>
        <taxon>Alveolata</taxon>
        <taxon>Apicomplexa</taxon>
        <taxon>Aconoidasida</taxon>
        <taxon>Piroplasmida</taxon>
        <taxon>Theileriidae</taxon>
        <taxon>Theileria</taxon>
    </lineage>
</organism>
<dbReference type="Gene3D" id="3.40.50.1010">
    <property type="entry name" value="5'-nuclease"/>
    <property type="match status" value="1"/>
</dbReference>
<evidence type="ECO:0000256" key="6">
    <source>
        <dbReference type="ARBA" id="ARBA00038503"/>
    </source>
</evidence>
<comment type="similarity">
    <text evidence="6">Belongs to the UTP23/FCF1 family. UTP23 subfamily.</text>
</comment>
<dbReference type="Pfam" id="PF04900">
    <property type="entry name" value="Fcf1"/>
    <property type="match status" value="1"/>
</dbReference>
<protein>
    <recommendedName>
        <fullName evidence="7">UTP23 sensor motif region domain-containing protein</fullName>
    </recommendedName>
</protein>
<dbReference type="VEuPathDB" id="PiroplasmaDB:BEWA_054120"/>
<dbReference type="GeneID" id="15802963"/>
<dbReference type="Proteomes" id="UP000031512">
    <property type="component" value="Unassembled WGS sequence"/>
</dbReference>
<keyword evidence="9" id="KW-1185">Reference proteome</keyword>